<evidence type="ECO:0000313" key="1">
    <source>
        <dbReference type="EMBL" id="PSV00494.1"/>
    </source>
</evidence>
<organism evidence="1 2">
    <name type="scientific">Photobacterium kishitanii</name>
    <dbReference type="NCBI Taxonomy" id="318456"/>
    <lineage>
        <taxon>Bacteria</taxon>
        <taxon>Pseudomonadati</taxon>
        <taxon>Pseudomonadota</taxon>
        <taxon>Gammaproteobacteria</taxon>
        <taxon>Vibrionales</taxon>
        <taxon>Vibrionaceae</taxon>
        <taxon>Photobacterium</taxon>
    </lineage>
</organism>
<dbReference type="EMBL" id="PYNF01000003">
    <property type="protein sequence ID" value="PSV00494.1"/>
    <property type="molecule type" value="Genomic_DNA"/>
</dbReference>
<sequence length="666" mass="76111">MNRTRFEKEIMEIISADSKVNKEERFVLTHGTSAYDFIYSLSEGGKPATSLALGKVTNPKDELTDELKNSLDKSLKKFGDIVVALSPESVFDDEMAIYTRDSYTRDAPKKVIVRLSEFEVTKLQNRLQEYIELTNRDILRTIKLDFKADREIGLNDLCSKLSNDPALMMLFLEKKGISIELPRKPLYTPSEMVSFFIKHVNPSILNGESLQSLSDVEKSHIIEKYNNYHQEHLDHASTKFQQNMFRHYLGMSDDNKLSDALDGLTKWVKSSEKPEDTAVDKHELKNRVLKAISEFGDIFYKQEVLKIANNIGEHFIYTADDEAFLTKEESWDYMTENSGMQSQQSLGYSQNEIFSLKSEELKPDEIYANLDLIDPLKFTGVDGSDAVSSDYTSDITMVDRFGKAYTELMKKLGISSDTSAFEKEALSRLVLDTPDELNFDSLTKIYFSVKDENKEDITRVISELKNIVGSLLPDELDAIKFNNAYHHVRNLKSDLDSALDMYKMPFDDGREFYKTVFPWLTHSGNAFNYNDIIEERQNYVYGEGLESREEEITAIVDELSNAFDSLPNEVPYFELVTKKTLHLDSSLVHSIHVPIELTSLVEHLNAEYPSVMSKVKFYDNKQAGALTQSIINSGASIAKESLNPENRRVLKSELENKVSIKEKHIF</sequence>
<evidence type="ECO:0000313" key="2">
    <source>
        <dbReference type="Proteomes" id="UP000241426"/>
    </source>
</evidence>
<gene>
    <name evidence="1" type="ORF">C9J27_05000</name>
</gene>
<name>A0A2T3KL97_9GAMM</name>
<comment type="caution">
    <text evidence="1">The sequence shown here is derived from an EMBL/GenBank/DDBJ whole genome shotgun (WGS) entry which is preliminary data.</text>
</comment>
<proteinExistence type="predicted"/>
<reference evidence="1 2" key="1">
    <citation type="submission" date="2018-01" db="EMBL/GenBank/DDBJ databases">
        <title>Whole genome sequencing of Histamine producing bacteria.</title>
        <authorList>
            <person name="Butler K."/>
        </authorList>
    </citation>
    <scope>NUCLEOTIDE SEQUENCE [LARGE SCALE GENOMIC DNA]</scope>
    <source>
        <strain evidence="1 2">FS-7.2</strain>
    </source>
</reference>
<dbReference type="Proteomes" id="UP000241426">
    <property type="component" value="Unassembled WGS sequence"/>
</dbReference>
<protein>
    <submittedName>
        <fullName evidence="1">Uncharacterized protein</fullName>
    </submittedName>
</protein>
<dbReference type="AlphaFoldDB" id="A0A2T3KL97"/>
<accession>A0A2T3KL97</accession>